<evidence type="ECO:0000313" key="2">
    <source>
        <dbReference type="EMBL" id="GAA1164013.1"/>
    </source>
</evidence>
<gene>
    <name evidence="2" type="ORF">GCM10009606_47170</name>
</gene>
<dbReference type="RefSeq" id="WP_343910861.1">
    <property type="nucleotide sequence ID" value="NZ_BAAAJE010000030.1"/>
</dbReference>
<evidence type="ECO:0000256" key="1">
    <source>
        <dbReference type="SAM" id="MobiDB-lite"/>
    </source>
</evidence>
<feature type="region of interest" description="Disordered" evidence="1">
    <location>
        <begin position="1"/>
        <end position="20"/>
    </location>
</feature>
<organism evidence="2 3">
    <name type="scientific">Nocardioides aquiterrae</name>
    <dbReference type="NCBI Taxonomy" id="203799"/>
    <lineage>
        <taxon>Bacteria</taxon>
        <taxon>Bacillati</taxon>
        <taxon>Actinomycetota</taxon>
        <taxon>Actinomycetes</taxon>
        <taxon>Propionibacteriales</taxon>
        <taxon>Nocardioidaceae</taxon>
        <taxon>Nocardioides</taxon>
    </lineage>
</organism>
<dbReference type="EMBL" id="BAAAJE010000030">
    <property type="protein sequence ID" value="GAA1164013.1"/>
    <property type="molecule type" value="Genomic_DNA"/>
</dbReference>
<keyword evidence="3" id="KW-1185">Reference proteome</keyword>
<evidence type="ECO:0008006" key="4">
    <source>
        <dbReference type="Google" id="ProtNLM"/>
    </source>
</evidence>
<proteinExistence type="predicted"/>
<protein>
    <recommendedName>
        <fullName evidence="4">ATP-binding protein</fullName>
    </recommendedName>
</protein>
<reference evidence="2 3" key="1">
    <citation type="journal article" date="2019" name="Int. J. Syst. Evol. Microbiol.">
        <title>The Global Catalogue of Microorganisms (GCM) 10K type strain sequencing project: providing services to taxonomists for standard genome sequencing and annotation.</title>
        <authorList>
            <consortium name="The Broad Institute Genomics Platform"/>
            <consortium name="The Broad Institute Genome Sequencing Center for Infectious Disease"/>
            <person name="Wu L."/>
            <person name="Ma J."/>
        </authorList>
    </citation>
    <scope>NUCLEOTIDE SEQUENCE [LARGE SCALE GENOMIC DNA]</scope>
    <source>
        <strain evidence="2 3">JCM 11813</strain>
    </source>
</reference>
<name>A0ABN1URR2_9ACTN</name>
<evidence type="ECO:0000313" key="3">
    <source>
        <dbReference type="Proteomes" id="UP001499979"/>
    </source>
</evidence>
<comment type="caution">
    <text evidence="2">The sequence shown here is derived from an EMBL/GenBank/DDBJ whole genome shotgun (WGS) entry which is preliminary data.</text>
</comment>
<sequence>MTTSPRVRRHLASSPFSPDPEPTIEEFALDDLVSHDSYGMGRVIQVEPAAVTVDFRSRTVRITSPYSKMSKL</sequence>
<feature type="compositionally biased region" description="Basic residues" evidence="1">
    <location>
        <begin position="1"/>
        <end position="11"/>
    </location>
</feature>
<dbReference type="Proteomes" id="UP001499979">
    <property type="component" value="Unassembled WGS sequence"/>
</dbReference>
<accession>A0ABN1URR2</accession>